<dbReference type="InterPro" id="IPR000644">
    <property type="entry name" value="CBS_dom"/>
</dbReference>
<name>S7SZU7_9BACT</name>
<evidence type="ECO:0000313" key="3">
    <source>
        <dbReference type="EMBL" id="EPR30342.1"/>
    </source>
</evidence>
<dbReference type="EMBL" id="ATHI01000032">
    <property type="protein sequence ID" value="EPR30342.1"/>
    <property type="molecule type" value="Genomic_DNA"/>
</dbReference>
<dbReference type="SUPFAM" id="SSF54631">
    <property type="entry name" value="CBS-domain pair"/>
    <property type="match status" value="1"/>
</dbReference>
<proteinExistence type="predicted"/>
<organism evidence="3 4">
    <name type="scientific">Alkalidesulfovibrio alkalitolerans DSM 16529</name>
    <dbReference type="NCBI Taxonomy" id="1121439"/>
    <lineage>
        <taxon>Bacteria</taxon>
        <taxon>Pseudomonadati</taxon>
        <taxon>Thermodesulfobacteriota</taxon>
        <taxon>Desulfovibrionia</taxon>
        <taxon>Desulfovibrionales</taxon>
        <taxon>Desulfovibrionaceae</taxon>
        <taxon>Alkalidesulfovibrio</taxon>
    </lineage>
</organism>
<dbReference type="STRING" id="1121439.dsat_1482"/>
<sequence>MIPISEYVAVKETDTLYECFLAFEKYKQERGDKRAHRDALVFSEKGEIVGVLTMLDIFLALEPTYKKILQQKSSHTALLSEYVSNMYREYDLWPESLDKVCSRAASLKVGDVIGPLADHKYVDADDSLDKALHRYVLGIRQPLLVRSGGKIVGVVRYGDLFEEVRRRMLACVMD</sequence>
<reference evidence="3 4" key="1">
    <citation type="journal article" date="2013" name="Genome Announc.">
        <title>Draft genome sequences for three mercury-methylating, sulfate-reducing bacteria.</title>
        <authorList>
            <person name="Brown S.D."/>
            <person name="Hurt R.A.Jr."/>
            <person name="Gilmour C.C."/>
            <person name="Elias D.A."/>
        </authorList>
    </citation>
    <scope>NUCLEOTIDE SEQUENCE [LARGE SCALE GENOMIC DNA]</scope>
    <source>
        <strain evidence="3 4">DSM 16529</strain>
    </source>
</reference>
<evidence type="ECO:0000259" key="2">
    <source>
        <dbReference type="PROSITE" id="PS51371"/>
    </source>
</evidence>
<protein>
    <submittedName>
        <fullName evidence="3">CBS domain containing protein</fullName>
    </submittedName>
</protein>
<dbReference type="InterPro" id="IPR046342">
    <property type="entry name" value="CBS_dom_sf"/>
</dbReference>
<evidence type="ECO:0000313" key="4">
    <source>
        <dbReference type="Proteomes" id="UP000014975"/>
    </source>
</evidence>
<dbReference type="RefSeq" id="WP_020888178.1">
    <property type="nucleotide sequence ID" value="NZ_ATHI01000032.1"/>
</dbReference>
<evidence type="ECO:0000256" key="1">
    <source>
        <dbReference type="PROSITE-ProRule" id="PRU00703"/>
    </source>
</evidence>
<dbReference type="PROSITE" id="PS51371">
    <property type="entry name" value="CBS"/>
    <property type="match status" value="1"/>
</dbReference>
<dbReference type="Pfam" id="PF00571">
    <property type="entry name" value="CBS"/>
    <property type="match status" value="2"/>
</dbReference>
<dbReference type="AlphaFoldDB" id="S7SZU7"/>
<dbReference type="Gene3D" id="3.10.580.10">
    <property type="entry name" value="CBS-domain"/>
    <property type="match status" value="1"/>
</dbReference>
<accession>S7SZU7</accession>
<keyword evidence="4" id="KW-1185">Reference proteome</keyword>
<gene>
    <name evidence="3" type="ORF">dsat_1482</name>
</gene>
<dbReference type="eggNOG" id="COG0517">
    <property type="taxonomic scope" value="Bacteria"/>
</dbReference>
<feature type="domain" description="CBS" evidence="2">
    <location>
        <begin position="1"/>
        <end position="68"/>
    </location>
</feature>
<comment type="caution">
    <text evidence="3">The sequence shown here is derived from an EMBL/GenBank/DDBJ whole genome shotgun (WGS) entry which is preliminary data.</text>
</comment>
<dbReference type="Proteomes" id="UP000014975">
    <property type="component" value="Unassembled WGS sequence"/>
</dbReference>
<dbReference type="PATRIC" id="fig|1121439.3.peg.2869"/>
<keyword evidence="1" id="KW-0129">CBS domain</keyword>